<dbReference type="PANTHER" id="PTHR37984">
    <property type="entry name" value="PROTEIN CBG26694"/>
    <property type="match status" value="1"/>
</dbReference>
<evidence type="ECO:0000313" key="3">
    <source>
        <dbReference type="Proteomes" id="UP001152795"/>
    </source>
</evidence>
<reference evidence="2" key="1">
    <citation type="submission" date="2020-04" db="EMBL/GenBank/DDBJ databases">
        <authorList>
            <person name="Alioto T."/>
            <person name="Alioto T."/>
            <person name="Gomez Garrido J."/>
        </authorList>
    </citation>
    <scope>NUCLEOTIDE SEQUENCE</scope>
    <source>
        <strain evidence="2">A484AB</strain>
    </source>
</reference>
<feature type="compositionally biased region" description="Basic and acidic residues" evidence="1">
    <location>
        <begin position="162"/>
        <end position="171"/>
    </location>
</feature>
<dbReference type="SUPFAM" id="SSF56672">
    <property type="entry name" value="DNA/RNA polymerases"/>
    <property type="match status" value="1"/>
</dbReference>
<dbReference type="PANTHER" id="PTHR37984:SF11">
    <property type="entry name" value="INTEGRASE CATALYTIC DOMAIN-CONTAINING PROTEIN"/>
    <property type="match status" value="1"/>
</dbReference>
<evidence type="ECO:0000313" key="2">
    <source>
        <dbReference type="EMBL" id="CAB4036006.1"/>
    </source>
</evidence>
<protein>
    <submittedName>
        <fullName evidence="2">Uncharacterized protein</fullName>
    </submittedName>
</protein>
<feature type="region of interest" description="Disordered" evidence="1">
    <location>
        <begin position="162"/>
        <end position="186"/>
    </location>
</feature>
<proteinExistence type="predicted"/>
<dbReference type="EMBL" id="CACRXK020021609">
    <property type="protein sequence ID" value="CAB4036006.1"/>
    <property type="molecule type" value="Genomic_DNA"/>
</dbReference>
<organism evidence="2 3">
    <name type="scientific">Paramuricea clavata</name>
    <name type="common">Red gorgonian</name>
    <name type="synonym">Violescent sea-whip</name>
    <dbReference type="NCBI Taxonomy" id="317549"/>
    <lineage>
        <taxon>Eukaryota</taxon>
        <taxon>Metazoa</taxon>
        <taxon>Cnidaria</taxon>
        <taxon>Anthozoa</taxon>
        <taxon>Octocorallia</taxon>
        <taxon>Malacalcyonacea</taxon>
        <taxon>Plexauridae</taxon>
        <taxon>Paramuricea</taxon>
    </lineage>
</organism>
<evidence type="ECO:0000256" key="1">
    <source>
        <dbReference type="SAM" id="MobiDB-lite"/>
    </source>
</evidence>
<dbReference type="OrthoDB" id="1928766at2759"/>
<sequence>MAMNGLQPMPLFEPKADPTNSSARWTQCIQRFNTYLVASKVKDTARKRALSLYQAGPEVHEIFKTLPDTGDEKNYEAAEASQQDNETIDEFHTRLRRLAKHCEFVDVEFEIKMQIVCNGTSSRLRKKALKESNYSLKDMLIDGRKSETCSAQAMQWHGRKFKDPVNKHLDSSTKTSSEEDSDPKTRAKIRVNSVEINFIVDTGATVDVIDTKTYDDLKSSMKLCKSTTKIFAYGSTKPLPLKGEFQATLESNKRYTVSVIHVVESGSGNLLSAKTAQDLALIQLVNKATELETPPKPEASKPEVSKRETQPILPGNTENRDKQQPMPHASTPKCEDQEIQKIIDKYATVFVGEGKLNTQQVWLHINENIKPVVQPQRRIPYHIRNDVSKALQKLVVEDMIENVCDQPTPWISPIVCTTKKDGGTRTCVDMRAANQAIKQERHIRPTL</sequence>
<dbReference type="InterPro" id="IPR021109">
    <property type="entry name" value="Peptidase_aspartic_dom_sf"/>
</dbReference>
<dbReference type="Proteomes" id="UP001152795">
    <property type="component" value="Unassembled WGS sequence"/>
</dbReference>
<dbReference type="Gene3D" id="2.40.70.10">
    <property type="entry name" value="Acid Proteases"/>
    <property type="match status" value="1"/>
</dbReference>
<accession>A0A7D9LN05</accession>
<dbReference type="SUPFAM" id="SSF50630">
    <property type="entry name" value="Acid proteases"/>
    <property type="match status" value="1"/>
</dbReference>
<feature type="region of interest" description="Disordered" evidence="1">
    <location>
        <begin position="291"/>
        <end position="336"/>
    </location>
</feature>
<dbReference type="Gene3D" id="3.10.10.10">
    <property type="entry name" value="HIV Type 1 Reverse Transcriptase, subunit A, domain 1"/>
    <property type="match status" value="1"/>
</dbReference>
<comment type="caution">
    <text evidence="2">The sequence shown here is derived from an EMBL/GenBank/DDBJ whole genome shotgun (WGS) entry which is preliminary data.</text>
</comment>
<dbReference type="InterPro" id="IPR050951">
    <property type="entry name" value="Retrovirus_Pol_polyprotein"/>
</dbReference>
<keyword evidence="3" id="KW-1185">Reference proteome</keyword>
<name>A0A7D9LN05_PARCT</name>
<dbReference type="AlphaFoldDB" id="A0A7D9LN05"/>
<feature type="compositionally biased region" description="Basic and acidic residues" evidence="1">
    <location>
        <begin position="291"/>
        <end position="309"/>
    </location>
</feature>
<gene>
    <name evidence="2" type="ORF">PACLA_8A034150</name>
</gene>
<dbReference type="InterPro" id="IPR043502">
    <property type="entry name" value="DNA/RNA_pol_sf"/>
</dbReference>